<keyword evidence="2" id="KW-1185">Reference proteome</keyword>
<proteinExistence type="predicted"/>
<organism evidence="1 2">
    <name type="scientific">Niallia hominis</name>
    <dbReference type="NCBI Taxonomy" id="3133173"/>
    <lineage>
        <taxon>Bacteria</taxon>
        <taxon>Bacillati</taxon>
        <taxon>Bacillota</taxon>
        <taxon>Bacilli</taxon>
        <taxon>Bacillales</taxon>
        <taxon>Bacillaceae</taxon>
        <taxon>Niallia</taxon>
    </lineage>
</organism>
<protein>
    <submittedName>
        <fullName evidence="1">Uncharacterized protein</fullName>
    </submittedName>
</protein>
<dbReference type="SUPFAM" id="SSF53756">
    <property type="entry name" value="UDP-Glycosyltransferase/glycogen phosphorylase"/>
    <property type="match status" value="1"/>
</dbReference>
<evidence type="ECO:0000313" key="1">
    <source>
        <dbReference type="EMBL" id="MEQ2468177.1"/>
    </source>
</evidence>
<dbReference type="Proteomes" id="UP001465426">
    <property type="component" value="Unassembled WGS sequence"/>
</dbReference>
<gene>
    <name evidence="1" type="ORF">WMO63_21185</name>
</gene>
<comment type="caution">
    <text evidence="1">The sequence shown here is derived from an EMBL/GenBank/DDBJ whole genome shotgun (WGS) entry which is preliminary data.</text>
</comment>
<evidence type="ECO:0000313" key="2">
    <source>
        <dbReference type="Proteomes" id="UP001465426"/>
    </source>
</evidence>
<dbReference type="EMBL" id="JBBMFN010000082">
    <property type="protein sequence ID" value="MEQ2468177.1"/>
    <property type="molecule type" value="Genomic_DNA"/>
</dbReference>
<dbReference type="PANTHER" id="PTHR46656">
    <property type="entry name" value="PUTATIVE-RELATED"/>
    <property type="match status" value="1"/>
</dbReference>
<sequence>MKTINFICDDEHTGYGIASSSLIKALLEEDIQIVKTLIKPGKVQKGGKLIVDEATNQIDDVLIHTVPEYYPYWLTKRKKSNPDVPVFEYTAWETDGIPPHWAELLNKMDGIFVPSEWNKEVFLSCGVNIPIYVLAHISEFHGIPPKEPPSPFLADYLKQAEEDYIFYSIGMWNERKNIPFLLKSFLKEFSATESVTLLLSVKSFLYIYRNQRRYF</sequence>
<dbReference type="RefSeq" id="WP_349205328.1">
    <property type="nucleotide sequence ID" value="NZ_JBBMFN010000082.1"/>
</dbReference>
<reference evidence="1 2" key="1">
    <citation type="submission" date="2024-03" db="EMBL/GenBank/DDBJ databases">
        <title>Human intestinal bacterial collection.</title>
        <authorList>
            <person name="Pauvert C."/>
            <person name="Hitch T.C.A."/>
            <person name="Clavel T."/>
        </authorList>
    </citation>
    <scope>NUCLEOTIDE SEQUENCE [LARGE SCALE GENOMIC DNA]</scope>
    <source>
        <strain evidence="1 2">CLA-SR-H024</strain>
    </source>
</reference>
<dbReference type="PANTHER" id="PTHR46656:SF3">
    <property type="entry name" value="PUTATIVE-RELATED"/>
    <property type="match status" value="1"/>
</dbReference>
<accession>A0ABV1F470</accession>
<name>A0ABV1F470_9BACI</name>